<feature type="region of interest" description="Disordered" evidence="1">
    <location>
        <begin position="230"/>
        <end position="453"/>
    </location>
</feature>
<dbReference type="AlphaFoldDB" id="A0A917VX56"/>
<organism evidence="2 3">
    <name type="scientific">Nocardia jinanensis</name>
    <dbReference type="NCBI Taxonomy" id="382504"/>
    <lineage>
        <taxon>Bacteria</taxon>
        <taxon>Bacillati</taxon>
        <taxon>Actinomycetota</taxon>
        <taxon>Actinomycetes</taxon>
        <taxon>Mycobacteriales</taxon>
        <taxon>Nocardiaceae</taxon>
        <taxon>Nocardia</taxon>
    </lineage>
</organism>
<keyword evidence="3" id="KW-1185">Reference proteome</keyword>
<feature type="compositionally biased region" description="Low complexity" evidence="1">
    <location>
        <begin position="255"/>
        <end position="264"/>
    </location>
</feature>
<accession>A0A917VX56</accession>
<evidence type="ECO:0000313" key="2">
    <source>
        <dbReference type="EMBL" id="GGL28052.1"/>
    </source>
</evidence>
<dbReference type="Proteomes" id="UP000638263">
    <property type="component" value="Unassembled WGS sequence"/>
</dbReference>
<dbReference type="EMBL" id="BMMH01000011">
    <property type="protein sequence ID" value="GGL28052.1"/>
    <property type="molecule type" value="Genomic_DNA"/>
</dbReference>
<name>A0A917VX56_9NOCA</name>
<comment type="caution">
    <text evidence="2">The sequence shown here is derived from an EMBL/GenBank/DDBJ whole genome shotgun (WGS) entry which is preliminary data.</text>
</comment>
<protein>
    <recommendedName>
        <fullName evidence="4">PPE domain-containing protein</fullName>
    </recommendedName>
</protein>
<feature type="compositionally biased region" description="Basic and acidic residues" evidence="1">
    <location>
        <begin position="409"/>
        <end position="419"/>
    </location>
</feature>
<sequence length="453" mass="45730">MFGLPSFDEVIVSLGTLAMRGPLGAMAAGSSDIDSAAQALAAAYGDQSPEAIAARNRIQDLTDNNFDGEFHNPRIPEQMFGNVRSEDLDDLYRKAQTIDVSAMDTLHQMWTARSAKLETGLNEFGPAIGKAIAELWSGVSAAAAAGGIADYVTKAQNLVSGTKIVADKVGIVKSAVEVTKQNVQPAPDTGWASTVAGWVPGPSWKMDSDRISAAELATYSVLERVYQPGIREGDTSQPRIPLAYNPVHDPGTADLGLPGSSTTTGPGGQRPVTSDAGAQSPNTTPSATEQDPGETQTASQTPQEPGITDTPAGLDTTTASTTDPGAALPPGPGSPAATPGSPSTVPGSPVGAAPGGPGNPAAPTPGRTVTGPGPVPGAGRPGAAANAGTATTPGRSGVPGAMMPPGARGKGDDDQEKQKSAIAEALVTQQHGDELTGLDPEHRPKTVPPVLGA</sequence>
<gene>
    <name evidence="2" type="ORF">GCM10011588_48590</name>
</gene>
<feature type="compositionally biased region" description="Polar residues" evidence="1">
    <location>
        <begin position="276"/>
        <end position="303"/>
    </location>
</feature>
<reference evidence="2" key="2">
    <citation type="submission" date="2020-09" db="EMBL/GenBank/DDBJ databases">
        <authorList>
            <person name="Sun Q."/>
            <person name="Zhou Y."/>
        </authorList>
    </citation>
    <scope>NUCLEOTIDE SEQUENCE</scope>
    <source>
        <strain evidence="2">CGMCC 4.3508</strain>
    </source>
</reference>
<evidence type="ECO:0008006" key="4">
    <source>
        <dbReference type="Google" id="ProtNLM"/>
    </source>
</evidence>
<proteinExistence type="predicted"/>
<feature type="compositionally biased region" description="Low complexity" evidence="1">
    <location>
        <begin position="359"/>
        <end position="394"/>
    </location>
</feature>
<feature type="compositionally biased region" description="Low complexity" evidence="1">
    <location>
        <begin position="334"/>
        <end position="352"/>
    </location>
</feature>
<evidence type="ECO:0000313" key="3">
    <source>
        <dbReference type="Proteomes" id="UP000638263"/>
    </source>
</evidence>
<feature type="compositionally biased region" description="Basic and acidic residues" evidence="1">
    <location>
        <begin position="431"/>
        <end position="444"/>
    </location>
</feature>
<reference evidence="2" key="1">
    <citation type="journal article" date="2014" name="Int. J. Syst. Evol. Microbiol.">
        <title>Complete genome sequence of Corynebacterium casei LMG S-19264T (=DSM 44701T), isolated from a smear-ripened cheese.</title>
        <authorList>
            <consortium name="US DOE Joint Genome Institute (JGI-PGF)"/>
            <person name="Walter F."/>
            <person name="Albersmeier A."/>
            <person name="Kalinowski J."/>
            <person name="Ruckert C."/>
        </authorList>
    </citation>
    <scope>NUCLEOTIDE SEQUENCE</scope>
    <source>
        <strain evidence="2">CGMCC 4.3508</strain>
    </source>
</reference>
<evidence type="ECO:0000256" key="1">
    <source>
        <dbReference type="SAM" id="MobiDB-lite"/>
    </source>
</evidence>